<keyword evidence="1" id="KW-0472">Membrane</keyword>
<dbReference type="EMBL" id="JAVRER010000004">
    <property type="protein sequence ID" value="MDT0414666.1"/>
    <property type="molecule type" value="Genomic_DNA"/>
</dbReference>
<keyword evidence="1" id="KW-1133">Transmembrane helix</keyword>
<evidence type="ECO:0000256" key="1">
    <source>
        <dbReference type="SAM" id="Phobius"/>
    </source>
</evidence>
<proteinExistence type="predicted"/>
<evidence type="ECO:0000313" key="3">
    <source>
        <dbReference type="Proteomes" id="UP001183607"/>
    </source>
</evidence>
<dbReference type="Proteomes" id="UP001183607">
    <property type="component" value="Unassembled WGS sequence"/>
</dbReference>
<name>A0ABD5DZR8_9ACTN</name>
<feature type="transmembrane region" description="Helical" evidence="1">
    <location>
        <begin position="26"/>
        <end position="45"/>
    </location>
</feature>
<dbReference type="RefSeq" id="WP_007820661.1">
    <property type="nucleotide sequence ID" value="NZ_JAVRER010000004.1"/>
</dbReference>
<sequence>MVPLLLVLLLALILFGAGFAVKILWWIAIVVLVIWLLGFLVRPTTSGRRGRWYRW</sequence>
<comment type="caution">
    <text evidence="2">The sequence shown here is derived from an EMBL/GenBank/DDBJ whole genome shotgun (WGS) entry which is preliminary data.</text>
</comment>
<protein>
    <submittedName>
        <fullName evidence="2">Hydrophobic protein</fullName>
    </submittedName>
</protein>
<keyword evidence="1" id="KW-0812">Transmembrane</keyword>
<reference evidence="3" key="1">
    <citation type="submission" date="2023-07" db="EMBL/GenBank/DDBJ databases">
        <title>30 novel species of actinomycetes from the DSMZ collection.</title>
        <authorList>
            <person name="Nouioui I."/>
        </authorList>
    </citation>
    <scope>NUCLEOTIDE SEQUENCE [LARGE SCALE GENOMIC DNA]</scope>
    <source>
        <strain evidence="3">DSM 41982</strain>
    </source>
</reference>
<accession>A0ABD5DZR8</accession>
<gene>
    <name evidence="2" type="ORF">RM574_04115</name>
</gene>
<organism evidence="2 3">
    <name type="scientific">Streptomyces evansiae</name>
    <dbReference type="NCBI Taxonomy" id="3075535"/>
    <lineage>
        <taxon>Bacteria</taxon>
        <taxon>Bacillati</taxon>
        <taxon>Actinomycetota</taxon>
        <taxon>Actinomycetes</taxon>
        <taxon>Kitasatosporales</taxon>
        <taxon>Streptomycetaceae</taxon>
        <taxon>Streptomyces</taxon>
    </lineage>
</organism>
<dbReference type="AlphaFoldDB" id="A0ABD5DZR8"/>
<evidence type="ECO:0000313" key="2">
    <source>
        <dbReference type="EMBL" id="MDT0414666.1"/>
    </source>
</evidence>